<sequence>APGDRPGDRPHPAGGRPGPRRGRPVAGTVARRLAVRPRTARRRRSAQRRGRLPLLDGRGDRRRPGPAPAPLPRGHRELAARPEHRDRGADGERVPGRSGAHRRQEALEPARGDGHRPVPARAAPFRHRRPGRLGAGRGAATAGRRQPAGGTAAGERRAAPGLRPPLRPGGQRSLRRGAGLGRRGAVHRPVRLHPVDQRRRRGRHRHARLGEAPCFVTLRV</sequence>
<dbReference type="EMBL" id="CADCTI010000126">
    <property type="protein sequence ID" value="CAA9238923.1"/>
    <property type="molecule type" value="Genomic_DNA"/>
</dbReference>
<feature type="compositionally biased region" description="Basic and acidic residues" evidence="1">
    <location>
        <begin position="74"/>
        <end position="95"/>
    </location>
</feature>
<dbReference type="AlphaFoldDB" id="A0A6J4I222"/>
<feature type="compositionally biased region" description="Basic residues" evidence="1">
    <location>
        <begin position="33"/>
        <end position="51"/>
    </location>
</feature>
<accession>A0A6J4I222</accession>
<evidence type="ECO:0000256" key="1">
    <source>
        <dbReference type="SAM" id="MobiDB-lite"/>
    </source>
</evidence>
<feature type="compositionally biased region" description="Low complexity" evidence="1">
    <location>
        <begin position="138"/>
        <end position="150"/>
    </location>
</feature>
<gene>
    <name evidence="2" type="ORF">AVDCRST_MAG57-1401</name>
</gene>
<keyword evidence="2" id="KW-0808">Transferase</keyword>
<feature type="compositionally biased region" description="Basic and acidic residues" evidence="1">
    <location>
        <begin position="1"/>
        <end position="11"/>
    </location>
</feature>
<protein>
    <submittedName>
        <fullName evidence="2">Putative RNA methyltransferase</fullName>
    </submittedName>
</protein>
<dbReference type="GO" id="GO:0008168">
    <property type="term" value="F:methyltransferase activity"/>
    <property type="evidence" value="ECO:0007669"/>
    <property type="project" value="UniProtKB-KW"/>
</dbReference>
<dbReference type="GO" id="GO:0032259">
    <property type="term" value="P:methylation"/>
    <property type="evidence" value="ECO:0007669"/>
    <property type="project" value="UniProtKB-KW"/>
</dbReference>
<reference evidence="2" key="1">
    <citation type="submission" date="2020-02" db="EMBL/GenBank/DDBJ databases">
        <authorList>
            <person name="Meier V. D."/>
        </authorList>
    </citation>
    <scope>NUCLEOTIDE SEQUENCE</scope>
    <source>
        <strain evidence="2">AVDCRST_MAG57</strain>
    </source>
</reference>
<feature type="non-terminal residue" evidence="2">
    <location>
        <position position="1"/>
    </location>
</feature>
<feature type="compositionally biased region" description="Basic and acidic residues" evidence="1">
    <location>
        <begin position="102"/>
        <end position="116"/>
    </location>
</feature>
<feature type="region of interest" description="Disordered" evidence="1">
    <location>
        <begin position="1"/>
        <end position="204"/>
    </location>
</feature>
<proteinExistence type="predicted"/>
<organism evidence="2">
    <name type="scientific">uncultured Blastococcus sp</name>
    <dbReference type="NCBI Taxonomy" id="217144"/>
    <lineage>
        <taxon>Bacteria</taxon>
        <taxon>Bacillati</taxon>
        <taxon>Actinomycetota</taxon>
        <taxon>Actinomycetes</taxon>
        <taxon>Geodermatophilales</taxon>
        <taxon>Geodermatophilaceae</taxon>
        <taxon>Blastococcus</taxon>
        <taxon>environmental samples</taxon>
    </lineage>
</organism>
<name>A0A6J4I222_9ACTN</name>
<keyword evidence="2" id="KW-0489">Methyltransferase</keyword>
<feature type="non-terminal residue" evidence="2">
    <location>
        <position position="220"/>
    </location>
</feature>
<evidence type="ECO:0000313" key="2">
    <source>
        <dbReference type="EMBL" id="CAA9238923.1"/>
    </source>
</evidence>